<organism evidence="2 3">
    <name type="scientific">Prauserella muralis</name>
    <dbReference type="NCBI Taxonomy" id="588067"/>
    <lineage>
        <taxon>Bacteria</taxon>
        <taxon>Bacillati</taxon>
        <taxon>Actinomycetota</taxon>
        <taxon>Actinomycetes</taxon>
        <taxon>Pseudonocardiales</taxon>
        <taxon>Pseudonocardiaceae</taxon>
        <taxon>Prauserella</taxon>
    </lineage>
</organism>
<feature type="transmembrane region" description="Helical" evidence="1">
    <location>
        <begin position="455"/>
        <end position="478"/>
    </location>
</feature>
<feature type="transmembrane region" description="Helical" evidence="1">
    <location>
        <begin position="499"/>
        <end position="522"/>
    </location>
</feature>
<keyword evidence="1" id="KW-0812">Transmembrane</keyword>
<protein>
    <submittedName>
        <fullName evidence="2">Permease</fullName>
    </submittedName>
</protein>
<proteinExistence type="predicted"/>
<keyword evidence="1" id="KW-0472">Membrane</keyword>
<name>A0A2V4ARD6_9PSEU</name>
<accession>A0A2V4ARD6</accession>
<dbReference type="OrthoDB" id="3653743at2"/>
<keyword evidence="3" id="KW-1185">Reference proteome</keyword>
<reference evidence="2 3" key="1">
    <citation type="submission" date="2016-07" db="EMBL/GenBank/DDBJ databases">
        <title>Draft genome sequence of Prauserella muralis DSM 45305, isolated from a mould-covered wall in an indoor environment.</title>
        <authorList>
            <person name="Ruckert C."/>
            <person name="Albersmeier A."/>
            <person name="Jiang C.-L."/>
            <person name="Jiang Y."/>
            <person name="Kalinowski J."/>
            <person name="Schneider O."/>
            <person name="Winkler A."/>
            <person name="Zotchev S.B."/>
        </authorList>
    </citation>
    <scope>NUCLEOTIDE SEQUENCE [LARGE SCALE GENOMIC DNA]</scope>
    <source>
        <strain evidence="2 3">DSM 45305</strain>
    </source>
</reference>
<dbReference type="AlphaFoldDB" id="A0A2V4ARD6"/>
<dbReference type="Proteomes" id="UP000249915">
    <property type="component" value="Unassembled WGS sequence"/>
</dbReference>
<feature type="transmembrane region" description="Helical" evidence="1">
    <location>
        <begin position="815"/>
        <end position="837"/>
    </location>
</feature>
<feature type="transmembrane region" description="Helical" evidence="1">
    <location>
        <begin position="765"/>
        <end position="795"/>
    </location>
</feature>
<evidence type="ECO:0000256" key="1">
    <source>
        <dbReference type="SAM" id="Phobius"/>
    </source>
</evidence>
<feature type="transmembrane region" description="Helical" evidence="1">
    <location>
        <begin position="414"/>
        <end position="435"/>
    </location>
</feature>
<keyword evidence="1" id="KW-1133">Transmembrane helix</keyword>
<dbReference type="EMBL" id="MASW01000005">
    <property type="protein sequence ID" value="PXY22939.1"/>
    <property type="molecule type" value="Genomic_DNA"/>
</dbReference>
<feature type="transmembrane region" description="Helical" evidence="1">
    <location>
        <begin position="282"/>
        <end position="306"/>
    </location>
</feature>
<feature type="transmembrane region" description="Helical" evidence="1">
    <location>
        <begin position="327"/>
        <end position="351"/>
    </location>
</feature>
<evidence type="ECO:0000313" key="3">
    <source>
        <dbReference type="Proteomes" id="UP000249915"/>
    </source>
</evidence>
<evidence type="ECO:0000313" key="2">
    <source>
        <dbReference type="EMBL" id="PXY22939.1"/>
    </source>
</evidence>
<gene>
    <name evidence="2" type="ORF">BAY60_21680</name>
</gene>
<feature type="transmembrane region" description="Helical" evidence="1">
    <location>
        <begin position="713"/>
        <end position="744"/>
    </location>
</feature>
<comment type="caution">
    <text evidence="2">The sequence shown here is derived from an EMBL/GenBank/DDBJ whole genome shotgun (WGS) entry which is preliminary data.</text>
</comment>
<sequence length="852" mass="89224">MTLPWRRAPRAALSSPLTLVVAAVTALLTCFLAAAAVLHSSAAAGATVRYQTDKVCPDAYGPVFTKPRVERSQVPVLVGAVERHAAEHGFGTPVVSLFTGVNRDTEFNGTTYRTRLAYRDGGLDHLRLLEGSRASGLWMGRDLARSEHIGLGTRGQRGALPPVTGIYADLYNPAPRYWCSVQDLAVQNRLVDTLTGSVIFATDRAAFDAATTETTVLERLSITFEAPPPATLAQAEDRVERSEALITAVRDDLTRRGLGDVLPGGVPFERSAEIAQQAEGNVAFSILPLAVLSVLVGCAGVGTVGLQWYQRRHAQVRLLCARGSGPVALGALAVAELGLPLLGGGLAGMLLARVLLPWYGPPGPLDADRPWLAAAAGLGVLALSVLLLAGVVAVRVHREFQLSRAAQRRRGLRLLALLPWELATAGFAVLGWNRLSAYGGTSGAADPLPQVDPIALTYPVSVVLTVGLLAARVAWLALRASHRVRLWSRPPLQLAIRRLAGARAPVTGVLVIGVLAVGTLAVGTSIAAGQQQALRDKSGMFVGADTRVDTEPTVGRGEVPLPEPIRHRSTVVGQLTGTGSVVLVVDPATFQDAAWTGHLPAEQTRALLDRLGGGAAGTVPALRIGHTPGQSTELPGLPDARAVADLEMFPLIGSQPGYVVSRASLSAEQLDSIPRWTVLSSAPLSTVTQAFAQAGLAHPNAVSRATALDALPFYLVGWTFSFVTVLGAVLGVVAVLALLVAVEVRRRQNALAGVLALRMGLRPRALLGSHLVEVGALAAFAVLTGVVSGITVAGVSVRRFDPARWLPPGSGLPNLAPFVGSVLVVGVLVVALAGWIAMRSVRLARTAELLRA</sequence>
<feature type="transmembrane region" description="Helical" evidence="1">
    <location>
        <begin position="371"/>
        <end position="394"/>
    </location>
</feature>